<sequence>MPLPARQSLSGFSEGFSVWLGQELMRHEVRGITLSSPAPRSPAHLPQLPLSQLERSQPPPRRPLLTRTGRLPQQAGRHAPSPAPPPELPGRAHYPAVCGINRRLRALTSANSGQPLSAETIPGKHVSTAADRPRWGTRNPEEREYILQKKYYSALMSISNFKEIPVCGTINLAGAVCGVTDEPLCPAWRWWRWPYARSAGLVGRKERRGGRCVTHICALWLMTERYCVTPLWSGDNGGKCYVVLN</sequence>
<dbReference type="EMBL" id="VSRR010000143">
    <property type="protein sequence ID" value="MPC11073.1"/>
    <property type="molecule type" value="Genomic_DNA"/>
</dbReference>
<name>A0A5B7CUA9_PORTR</name>
<protein>
    <submittedName>
        <fullName evidence="2">Uncharacterized protein</fullName>
    </submittedName>
</protein>
<dbReference type="Proteomes" id="UP000324222">
    <property type="component" value="Unassembled WGS sequence"/>
</dbReference>
<gene>
    <name evidence="2" type="ORF">E2C01_003726</name>
</gene>
<proteinExistence type="predicted"/>
<evidence type="ECO:0000313" key="3">
    <source>
        <dbReference type="Proteomes" id="UP000324222"/>
    </source>
</evidence>
<dbReference type="AlphaFoldDB" id="A0A5B7CUA9"/>
<keyword evidence="3" id="KW-1185">Reference proteome</keyword>
<reference evidence="2 3" key="1">
    <citation type="submission" date="2019-05" db="EMBL/GenBank/DDBJ databases">
        <title>Another draft genome of Portunus trituberculatus and its Hox gene families provides insights of decapod evolution.</title>
        <authorList>
            <person name="Jeong J.-H."/>
            <person name="Song I."/>
            <person name="Kim S."/>
            <person name="Choi T."/>
            <person name="Kim D."/>
            <person name="Ryu S."/>
            <person name="Kim W."/>
        </authorList>
    </citation>
    <scope>NUCLEOTIDE SEQUENCE [LARGE SCALE GENOMIC DNA]</scope>
    <source>
        <tissue evidence="2">Muscle</tissue>
    </source>
</reference>
<evidence type="ECO:0000313" key="2">
    <source>
        <dbReference type="EMBL" id="MPC11073.1"/>
    </source>
</evidence>
<feature type="region of interest" description="Disordered" evidence="1">
    <location>
        <begin position="35"/>
        <end position="90"/>
    </location>
</feature>
<accession>A0A5B7CUA9</accession>
<evidence type="ECO:0000256" key="1">
    <source>
        <dbReference type="SAM" id="MobiDB-lite"/>
    </source>
</evidence>
<organism evidence="2 3">
    <name type="scientific">Portunus trituberculatus</name>
    <name type="common">Swimming crab</name>
    <name type="synonym">Neptunus trituberculatus</name>
    <dbReference type="NCBI Taxonomy" id="210409"/>
    <lineage>
        <taxon>Eukaryota</taxon>
        <taxon>Metazoa</taxon>
        <taxon>Ecdysozoa</taxon>
        <taxon>Arthropoda</taxon>
        <taxon>Crustacea</taxon>
        <taxon>Multicrustacea</taxon>
        <taxon>Malacostraca</taxon>
        <taxon>Eumalacostraca</taxon>
        <taxon>Eucarida</taxon>
        <taxon>Decapoda</taxon>
        <taxon>Pleocyemata</taxon>
        <taxon>Brachyura</taxon>
        <taxon>Eubrachyura</taxon>
        <taxon>Portunoidea</taxon>
        <taxon>Portunidae</taxon>
        <taxon>Portuninae</taxon>
        <taxon>Portunus</taxon>
    </lineage>
</organism>
<feature type="compositionally biased region" description="Low complexity" evidence="1">
    <location>
        <begin position="63"/>
        <end position="80"/>
    </location>
</feature>
<comment type="caution">
    <text evidence="2">The sequence shown here is derived from an EMBL/GenBank/DDBJ whole genome shotgun (WGS) entry which is preliminary data.</text>
</comment>